<feature type="chain" id="PRO_5040179784" evidence="2">
    <location>
        <begin position="21"/>
        <end position="261"/>
    </location>
</feature>
<feature type="region of interest" description="Disordered" evidence="1">
    <location>
        <begin position="240"/>
        <end position="261"/>
    </location>
</feature>
<evidence type="ECO:0000313" key="3">
    <source>
        <dbReference type="EMBL" id="KAG9244482.1"/>
    </source>
</evidence>
<protein>
    <submittedName>
        <fullName evidence="3">Uncharacterized protein</fullName>
    </submittedName>
</protein>
<feature type="region of interest" description="Disordered" evidence="1">
    <location>
        <begin position="158"/>
        <end position="190"/>
    </location>
</feature>
<keyword evidence="2" id="KW-0732">Signal</keyword>
<organism evidence="3 4">
    <name type="scientific">Calycina marina</name>
    <dbReference type="NCBI Taxonomy" id="1763456"/>
    <lineage>
        <taxon>Eukaryota</taxon>
        <taxon>Fungi</taxon>
        <taxon>Dikarya</taxon>
        <taxon>Ascomycota</taxon>
        <taxon>Pezizomycotina</taxon>
        <taxon>Leotiomycetes</taxon>
        <taxon>Helotiales</taxon>
        <taxon>Pezizellaceae</taxon>
        <taxon>Calycina</taxon>
    </lineage>
</organism>
<keyword evidence="4" id="KW-1185">Reference proteome</keyword>
<reference evidence="3" key="1">
    <citation type="journal article" date="2021" name="IMA Fungus">
        <title>Genomic characterization of three marine fungi, including Emericellopsis atlantica sp. nov. with signatures of a generalist lifestyle and marine biomass degradation.</title>
        <authorList>
            <person name="Hagestad O.C."/>
            <person name="Hou L."/>
            <person name="Andersen J.H."/>
            <person name="Hansen E.H."/>
            <person name="Altermark B."/>
            <person name="Li C."/>
            <person name="Kuhnert E."/>
            <person name="Cox R.J."/>
            <person name="Crous P.W."/>
            <person name="Spatafora J.W."/>
            <person name="Lail K."/>
            <person name="Amirebrahimi M."/>
            <person name="Lipzen A."/>
            <person name="Pangilinan J."/>
            <person name="Andreopoulos W."/>
            <person name="Hayes R.D."/>
            <person name="Ng V."/>
            <person name="Grigoriev I.V."/>
            <person name="Jackson S.A."/>
            <person name="Sutton T.D.S."/>
            <person name="Dobson A.D.W."/>
            <person name="Rama T."/>
        </authorList>
    </citation>
    <scope>NUCLEOTIDE SEQUENCE</scope>
    <source>
        <strain evidence="3">TRa3180A</strain>
    </source>
</reference>
<dbReference type="Proteomes" id="UP000887226">
    <property type="component" value="Unassembled WGS sequence"/>
</dbReference>
<feature type="signal peptide" evidence="2">
    <location>
        <begin position="1"/>
        <end position="20"/>
    </location>
</feature>
<evidence type="ECO:0000256" key="2">
    <source>
        <dbReference type="SAM" id="SignalP"/>
    </source>
</evidence>
<evidence type="ECO:0000256" key="1">
    <source>
        <dbReference type="SAM" id="MobiDB-lite"/>
    </source>
</evidence>
<dbReference type="EMBL" id="MU253903">
    <property type="protein sequence ID" value="KAG9244482.1"/>
    <property type="molecule type" value="Genomic_DNA"/>
</dbReference>
<comment type="caution">
    <text evidence="3">The sequence shown here is derived from an EMBL/GenBank/DDBJ whole genome shotgun (WGS) entry which is preliminary data.</text>
</comment>
<evidence type="ECO:0000313" key="4">
    <source>
        <dbReference type="Proteomes" id="UP000887226"/>
    </source>
</evidence>
<name>A0A9P8CF56_9HELO</name>
<sequence length="261" mass="27940">MHPSFSRLVVSVLLATSVSAFQVSNGISTLQVGAVLAFAVPALSAPMVLDDTHHSGNKTAAATDAACATARSISERDPHHSNTNLSLSLKLLVTSTAAADACAEKHDVELEDREAHHSGKYTTAAGDVTCGKREAHHSGEKTAAVANTACAKKRDVELEHREKHHSGKKTAAAAAFATKKREAHHSGKKTALLTPAPASVDTACADNRDLTEEGQEDADDFENALEADYMKRDLTEVEVRDDDDIYPRHHREKNFKSGKGQ</sequence>
<proteinExistence type="predicted"/>
<dbReference type="AlphaFoldDB" id="A0A9P8CF56"/>
<accession>A0A9P8CF56</accession>
<gene>
    <name evidence="3" type="ORF">BJ878DRAFT_550325</name>
</gene>